<organism evidence="1 2">
    <name type="scientific">Racocetra persica</name>
    <dbReference type="NCBI Taxonomy" id="160502"/>
    <lineage>
        <taxon>Eukaryota</taxon>
        <taxon>Fungi</taxon>
        <taxon>Fungi incertae sedis</taxon>
        <taxon>Mucoromycota</taxon>
        <taxon>Glomeromycotina</taxon>
        <taxon>Glomeromycetes</taxon>
        <taxon>Diversisporales</taxon>
        <taxon>Gigasporaceae</taxon>
        <taxon>Racocetra</taxon>
    </lineage>
</organism>
<protein>
    <submittedName>
        <fullName evidence="1">2050_t:CDS:1</fullName>
    </submittedName>
</protein>
<proteinExistence type="predicted"/>
<accession>A0ACA9SC00</accession>
<gene>
    <name evidence="1" type="ORF">RPERSI_LOCUS28801</name>
</gene>
<feature type="non-terminal residue" evidence="1">
    <location>
        <position position="1"/>
    </location>
</feature>
<comment type="caution">
    <text evidence="1">The sequence shown here is derived from an EMBL/GenBank/DDBJ whole genome shotgun (WGS) entry which is preliminary data.</text>
</comment>
<name>A0ACA9SC00_9GLOM</name>
<sequence length="263" mass="30579">TKEPQYPREVPGVPHVQSRRCMNAAYGDFERCASSKKTDTCRFINFRIFGTKKDPETETDVLVYGPKFQSVTIPEPDNNYDFKETTDEQRGYILDMIAPTFRKILKKELAHFEYANLRKLPNRAICQLCDSCDTTIFSGYWMCCVCGKEFCLSCYDEWDVSKKSRTIVCSFRRSHNKEQMVPIYHYNKDLIQRIINETEQRMIDNGDSMDIDEFSDNELPDELPISEPHQMPEDNISGTQPNSELPDELPISEPHQMPEDNIS</sequence>
<dbReference type="Proteomes" id="UP000789920">
    <property type="component" value="Unassembled WGS sequence"/>
</dbReference>
<dbReference type="EMBL" id="CAJVQC010106292">
    <property type="protein sequence ID" value="CAG8833367.1"/>
    <property type="molecule type" value="Genomic_DNA"/>
</dbReference>
<feature type="non-terminal residue" evidence="1">
    <location>
        <position position="263"/>
    </location>
</feature>
<evidence type="ECO:0000313" key="1">
    <source>
        <dbReference type="EMBL" id="CAG8833367.1"/>
    </source>
</evidence>
<reference evidence="1" key="1">
    <citation type="submission" date="2021-06" db="EMBL/GenBank/DDBJ databases">
        <authorList>
            <person name="Kallberg Y."/>
            <person name="Tangrot J."/>
            <person name="Rosling A."/>
        </authorList>
    </citation>
    <scope>NUCLEOTIDE SEQUENCE</scope>
    <source>
        <strain evidence="1">MA461A</strain>
    </source>
</reference>
<evidence type="ECO:0000313" key="2">
    <source>
        <dbReference type="Proteomes" id="UP000789920"/>
    </source>
</evidence>
<keyword evidence="2" id="KW-1185">Reference proteome</keyword>